<dbReference type="AlphaFoldDB" id="A0A068VA32"/>
<protein>
    <submittedName>
        <fullName evidence="2">DH200=94 genomic scaffold, scaffold_159</fullName>
    </submittedName>
</protein>
<organism evidence="2 3">
    <name type="scientific">Coffea canephora</name>
    <name type="common">Robusta coffee</name>
    <dbReference type="NCBI Taxonomy" id="49390"/>
    <lineage>
        <taxon>Eukaryota</taxon>
        <taxon>Viridiplantae</taxon>
        <taxon>Streptophyta</taxon>
        <taxon>Embryophyta</taxon>
        <taxon>Tracheophyta</taxon>
        <taxon>Spermatophyta</taxon>
        <taxon>Magnoliopsida</taxon>
        <taxon>eudicotyledons</taxon>
        <taxon>Gunneridae</taxon>
        <taxon>Pentapetalae</taxon>
        <taxon>asterids</taxon>
        <taxon>lamiids</taxon>
        <taxon>Gentianales</taxon>
        <taxon>Rubiaceae</taxon>
        <taxon>Ixoroideae</taxon>
        <taxon>Gardenieae complex</taxon>
        <taxon>Bertiereae - Coffeeae clade</taxon>
        <taxon>Coffeeae</taxon>
        <taxon>Coffea</taxon>
    </lineage>
</organism>
<evidence type="ECO:0000313" key="3">
    <source>
        <dbReference type="Proteomes" id="UP000295252"/>
    </source>
</evidence>
<gene>
    <name evidence="2" type="ORF">GSCOC_T00002831001</name>
</gene>
<dbReference type="EMBL" id="HG739243">
    <property type="protein sequence ID" value="CDP17417.1"/>
    <property type="molecule type" value="Genomic_DNA"/>
</dbReference>
<proteinExistence type="predicted"/>
<keyword evidence="1" id="KW-1133">Transmembrane helix</keyword>
<name>A0A068VA32_COFCA</name>
<feature type="transmembrane region" description="Helical" evidence="1">
    <location>
        <begin position="12"/>
        <end position="29"/>
    </location>
</feature>
<dbReference type="Gramene" id="CDP17417">
    <property type="protein sequence ID" value="CDP17417"/>
    <property type="gene ID" value="GSCOC_T00002831001"/>
</dbReference>
<dbReference type="InParanoid" id="A0A068VA32"/>
<evidence type="ECO:0000313" key="2">
    <source>
        <dbReference type="EMBL" id="CDP17417.1"/>
    </source>
</evidence>
<keyword evidence="3" id="KW-1185">Reference proteome</keyword>
<sequence length="232" mass="26034">MMVLHSLCARLFIRVVLINIKILNFFHSLPLLPRVPKRVRMYFFIIAQVFCVFVLSKFAFALGYLFMDDLSRAISQFDPSASGGMSGGSSTPPGPSGHFGILLPFGSTDEVTQDDLFDALEAQEAPAPPEVAHPDPPQEERAELFLEVKTLIVQQLQEASRKAHGVRLSVLFPEMQEADSGTAEWIMSRELELSGETDAATLREWRDSIRDNPKVLKDIIREYSSQPKKGRR</sequence>
<accession>A0A068VA32</accession>
<dbReference type="Proteomes" id="UP000295252">
    <property type="component" value="Unassembled WGS sequence"/>
</dbReference>
<feature type="transmembrane region" description="Helical" evidence="1">
    <location>
        <begin position="41"/>
        <end position="66"/>
    </location>
</feature>
<keyword evidence="1" id="KW-0812">Transmembrane</keyword>
<dbReference type="OrthoDB" id="10453098at2759"/>
<evidence type="ECO:0000256" key="1">
    <source>
        <dbReference type="SAM" id="Phobius"/>
    </source>
</evidence>
<keyword evidence="1" id="KW-0472">Membrane</keyword>
<reference evidence="3" key="1">
    <citation type="journal article" date="2014" name="Science">
        <title>The coffee genome provides insight into the convergent evolution of caffeine biosynthesis.</title>
        <authorList>
            <person name="Denoeud F."/>
            <person name="Carretero-Paulet L."/>
            <person name="Dereeper A."/>
            <person name="Droc G."/>
            <person name="Guyot R."/>
            <person name="Pietrella M."/>
            <person name="Zheng C."/>
            <person name="Alberti A."/>
            <person name="Anthony F."/>
            <person name="Aprea G."/>
            <person name="Aury J.M."/>
            <person name="Bento P."/>
            <person name="Bernard M."/>
            <person name="Bocs S."/>
            <person name="Campa C."/>
            <person name="Cenci A."/>
            <person name="Combes M.C."/>
            <person name="Crouzillat D."/>
            <person name="Da Silva C."/>
            <person name="Daddiego L."/>
            <person name="De Bellis F."/>
            <person name="Dussert S."/>
            <person name="Garsmeur O."/>
            <person name="Gayraud T."/>
            <person name="Guignon V."/>
            <person name="Jahn K."/>
            <person name="Jamilloux V."/>
            <person name="Joet T."/>
            <person name="Labadie K."/>
            <person name="Lan T."/>
            <person name="Leclercq J."/>
            <person name="Lepelley M."/>
            <person name="Leroy T."/>
            <person name="Li L.T."/>
            <person name="Librado P."/>
            <person name="Lopez L."/>
            <person name="Munoz A."/>
            <person name="Noel B."/>
            <person name="Pallavicini A."/>
            <person name="Perrotta G."/>
            <person name="Poncet V."/>
            <person name="Pot D."/>
            <person name="Priyono X."/>
            <person name="Rigoreau M."/>
            <person name="Rouard M."/>
            <person name="Rozas J."/>
            <person name="Tranchant-Dubreuil C."/>
            <person name="VanBuren R."/>
            <person name="Zhang Q."/>
            <person name="Andrade A.C."/>
            <person name="Argout X."/>
            <person name="Bertrand B."/>
            <person name="de Kochko A."/>
            <person name="Graziosi G."/>
            <person name="Henry R.J."/>
            <person name="Jayarama X."/>
            <person name="Ming R."/>
            <person name="Nagai C."/>
            <person name="Rounsley S."/>
            <person name="Sankoff D."/>
            <person name="Giuliano G."/>
            <person name="Albert V.A."/>
            <person name="Wincker P."/>
            <person name="Lashermes P."/>
        </authorList>
    </citation>
    <scope>NUCLEOTIDE SEQUENCE [LARGE SCALE GENOMIC DNA]</scope>
    <source>
        <strain evidence="3">cv. DH200-94</strain>
    </source>
</reference>